<organism evidence="14 15">
    <name type="scientific">Eubacterium album</name>
    <dbReference type="NCBI Taxonomy" id="2978477"/>
    <lineage>
        <taxon>Bacteria</taxon>
        <taxon>Bacillati</taxon>
        <taxon>Bacillota</taxon>
        <taxon>Clostridia</taxon>
        <taxon>Eubacteriales</taxon>
        <taxon>Eubacteriaceae</taxon>
        <taxon>Eubacterium</taxon>
    </lineage>
</organism>
<keyword evidence="10" id="KW-0406">Ion transport</keyword>
<dbReference type="CDD" id="cd13138">
    <property type="entry name" value="MATE_yoeA_like"/>
    <property type="match status" value="1"/>
</dbReference>
<keyword evidence="6" id="KW-0050">Antiport</keyword>
<evidence type="ECO:0000256" key="11">
    <source>
        <dbReference type="ARBA" id="ARBA00023136"/>
    </source>
</evidence>
<reference evidence="14" key="1">
    <citation type="submission" date="2022-09" db="EMBL/GenBank/DDBJ databases">
        <title>Eubacterium sp. LFL-14 isolated from human feces.</title>
        <authorList>
            <person name="Liu F."/>
        </authorList>
    </citation>
    <scope>NUCLEOTIDE SEQUENCE</scope>
    <source>
        <strain evidence="14">LFL-14</strain>
    </source>
</reference>
<accession>A0ABT2LYA0</accession>
<dbReference type="InterPro" id="IPR002528">
    <property type="entry name" value="MATE_fam"/>
</dbReference>
<dbReference type="PANTHER" id="PTHR43298">
    <property type="entry name" value="MULTIDRUG RESISTANCE PROTEIN NORM-RELATED"/>
    <property type="match status" value="1"/>
</dbReference>
<evidence type="ECO:0000256" key="10">
    <source>
        <dbReference type="ARBA" id="ARBA00023065"/>
    </source>
</evidence>
<dbReference type="Proteomes" id="UP001431199">
    <property type="component" value="Unassembled WGS sequence"/>
</dbReference>
<feature type="transmembrane region" description="Helical" evidence="13">
    <location>
        <begin position="265"/>
        <end position="282"/>
    </location>
</feature>
<keyword evidence="7" id="KW-1003">Cell membrane</keyword>
<name>A0ABT2LYA0_9FIRM</name>
<dbReference type="RefSeq" id="WP_260978082.1">
    <property type="nucleotide sequence ID" value="NZ_JAODBU010000002.1"/>
</dbReference>
<evidence type="ECO:0000256" key="12">
    <source>
        <dbReference type="ARBA" id="ARBA00031636"/>
    </source>
</evidence>
<sequence>MENKRVKDMTKGNPAKLLLQFTIPLLIGNVFQQLYNMVDSIVVGNFVGENALGAIGTTNSLQFFFFSLVLGLSVGIGIVVSQYFGSSDEENVKNTIGNAIWAISICSVLMSLVGFFLARPALVLMNTDPAILEDAVIYLKVTAIGFICVGMYNGVSSILRALGDTKTPLTFLIVASLINVALDLLFVLQFKWGVVGVAVATAFAQLISAVACIIYAVKCTTFFRLTKENLKIKKAILYKCLQLGIPVALQNALIAVSLIVLQGVVNGFGATFTTAFTVVARIEQLVQQPFMSLGSAISTFTGQNMGAGNVKRVKQGFFSGTIISTVFALAVLPIFWGFAPQIISIFGKSPDVIAIGTVGLRIDSCFLAFLGLIYTTRNVLNGAGDAMFSLMTGIVEMCGRIFLARPLTMVPMFGRYGVFFATGLTWFLNGTISLVRYKRGKWKKLNVISKISEN</sequence>
<evidence type="ECO:0000256" key="1">
    <source>
        <dbReference type="ARBA" id="ARBA00003408"/>
    </source>
</evidence>
<comment type="function">
    <text evidence="1">Multidrug efflux pump.</text>
</comment>
<feature type="transmembrane region" description="Helical" evidence="13">
    <location>
        <begin position="167"/>
        <end position="188"/>
    </location>
</feature>
<keyword evidence="8 13" id="KW-0812">Transmembrane</keyword>
<dbReference type="EMBL" id="JAODBU010000002">
    <property type="protein sequence ID" value="MCT7397591.1"/>
    <property type="molecule type" value="Genomic_DNA"/>
</dbReference>
<proteinExistence type="inferred from homology"/>
<dbReference type="NCBIfam" id="TIGR00797">
    <property type="entry name" value="matE"/>
    <property type="match status" value="1"/>
</dbReference>
<feature type="transmembrane region" description="Helical" evidence="13">
    <location>
        <begin position="194"/>
        <end position="216"/>
    </location>
</feature>
<evidence type="ECO:0000256" key="9">
    <source>
        <dbReference type="ARBA" id="ARBA00022989"/>
    </source>
</evidence>
<comment type="caution">
    <text evidence="14">The sequence shown here is derived from an EMBL/GenBank/DDBJ whole genome shotgun (WGS) entry which is preliminary data.</text>
</comment>
<evidence type="ECO:0000256" key="4">
    <source>
        <dbReference type="ARBA" id="ARBA00020268"/>
    </source>
</evidence>
<gene>
    <name evidence="14" type="ORF">N5B56_00650</name>
</gene>
<keyword evidence="9 13" id="KW-1133">Transmembrane helix</keyword>
<keyword evidence="15" id="KW-1185">Reference proteome</keyword>
<dbReference type="InterPro" id="IPR048279">
    <property type="entry name" value="MdtK-like"/>
</dbReference>
<evidence type="ECO:0000256" key="13">
    <source>
        <dbReference type="SAM" id="Phobius"/>
    </source>
</evidence>
<evidence type="ECO:0000256" key="6">
    <source>
        <dbReference type="ARBA" id="ARBA00022449"/>
    </source>
</evidence>
<comment type="subcellular location">
    <subcellularLocation>
        <location evidence="2">Cell membrane</location>
        <topology evidence="2">Multi-pass membrane protein</topology>
    </subcellularLocation>
</comment>
<feature type="transmembrane region" description="Helical" evidence="13">
    <location>
        <begin position="416"/>
        <end position="435"/>
    </location>
</feature>
<dbReference type="PANTHER" id="PTHR43298:SF2">
    <property type="entry name" value="FMN_FAD EXPORTER YEEO-RELATED"/>
    <property type="match status" value="1"/>
</dbReference>
<feature type="transmembrane region" description="Helical" evidence="13">
    <location>
        <begin position="321"/>
        <end position="346"/>
    </location>
</feature>
<dbReference type="Pfam" id="PF01554">
    <property type="entry name" value="MatE"/>
    <property type="match status" value="2"/>
</dbReference>
<evidence type="ECO:0000256" key="7">
    <source>
        <dbReference type="ARBA" id="ARBA00022475"/>
    </source>
</evidence>
<evidence type="ECO:0000313" key="14">
    <source>
        <dbReference type="EMBL" id="MCT7397591.1"/>
    </source>
</evidence>
<keyword evidence="11 13" id="KW-0472">Membrane</keyword>
<feature type="transmembrane region" description="Helical" evidence="13">
    <location>
        <begin position="386"/>
        <end position="404"/>
    </location>
</feature>
<dbReference type="PIRSF" id="PIRSF006603">
    <property type="entry name" value="DinF"/>
    <property type="match status" value="1"/>
</dbReference>
<evidence type="ECO:0000256" key="2">
    <source>
        <dbReference type="ARBA" id="ARBA00004651"/>
    </source>
</evidence>
<feature type="transmembrane region" description="Helical" evidence="13">
    <location>
        <begin position="63"/>
        <end position="84"/>
    </location>
</feature>
<feature type="transmembrane region" description="Helical" evidence="13">
    <location>
        <begin position="96"/>
        <end position="117"/>
    </location>
</feature>
<evidence type="ECO:0000256" key="3">
    <source>
        <dbReference type="ARBA" id="ARBA00010199"/>
    </source>
</evidence>
<dbReference type="InterPro" id="IPR050222">
    <property type="entry name" value="MATE_MdtK"/>
</dbReference>
<keyword evidence="5" id="KW-0813">Transport</keyword>
<feature type="transmembrane region" description="Helical" evidence="13">
    <location>
        <begin position="137"/>
        <end position="155"/>
    </location>
</feature>
<protein>
    <recommendedName>
        <fullName evidence="4">Probable multidrug resistance protein NorM</fullName>
    </recommendedName>
    <alternativeName>
        <fullName evidence="12">Multidrug-efflux transporter</fullName>
    </alternativeName>
</protein>
<evidence type="ECO:0000256" key="8">
    <source>
        <dbReference type="ARBA" id="ARBA00022692"/>
    </source>
</evidence>
<feature type="transmembrane region" description="Helical" evidence="13">
    <location>
        <begin position="352"/>
        <end position="374"/>
    </location>
</feature>
<evidence type="ECO:0000313" key="15">
    <source>
        <dbReference type="Proteomes" id="UP001431199"/>
    </source>
</evidence>
<evidence type="ECO:0000256" key="5">
    <source>
        <dbReference type="ARBA" id="ARBA00022448"/>
    </source>
</evidence>
<comment type="similarity">
    <text evidence="3">Belongs to the multi antimicrobial extrusion (MATE) (TC 2.A.66.1) family.</text>
</comment>